<evidence type="ECO:0000313" key="4">
    <source>
        <dbReference type="EMBL" id="KAH9419900.1"/>
    </source>
</evidence>
<feature type="region of interest" description="Disordered" evidence="1">
    <location>
        <begin position="37"/>
        <end position="80"/>
    </location>
</feature>
<protein>
    <submittedName>
        <fullName evidence="4">Phosphatidylserine decarboxylase</fullName>
    </submittedName>
</protein>
<dbReference type="SMART" id="SM00239">
    <property type="entry name" value="C2"/>
    <property type="match status" value="1"/>
</dbReference>
<keyword evidence="2" id="KW-1133">Transmembrane helix</keyword>
<feature type="compositionally biased region" description="Polar residues" evidence="1">
    <location>
        <begin position="71"/>
        <end position="80"/>
    </location>
</feature>
<gene>
    <name evidence="4" type="primary">PSD2</name>
    <name evidence="4" type="ORF">DERP_001733</name>
</gene>
<reference evidence="4 5" key="2">
    <citation type="journal article" date="2022" name="Mol. Biol. Evol.">
        <title>Comparative Genomics Reveals Insights into the Divergent Evolution of Astigmatic Mites and Household Pest Adaptations.</title>
        <authorList>
            <person name="Xiong Q."/>
            <person name="Wan A.T."/>
            <person name="Liu X."/>
            <person name="Fung C.S."/>
            <person name="Xiao X."/>
            <person name="Malainual N."/>
            <person name="Hou J."/>
            <person name="Wang L."/>
            <person name="Wang M."/>
            <person name="Yang K.Y."/>
            <person name="Cui Y."/>
            <person name="Leung E.L."/>
            <person name="Nong W."/>
            <person name="Shin S.K."/>
            <person name="Au S.W."/>
            <person name="Jeong K.Y."/>
            <person name="Chew F.T."/>
            <person name="Hui J.H."/>
            <person name="Leung T.F."/>
            <person name="Tungtrongchitr A."/>
            <person name="Zhong N."/>
            <person name="Liu Z."/>
            <person name="Tsui S.K."/>
        </authorList>
    </citation>
    <scope>NUCLEOTIDE SEQUENCE [LARGE SCALE GENOMIC DNA]</scope>
    <source>
        <strain evidence="4">Derp</strain>
    </source>
</reference>
<feature type="domain" description="C2" evidence="3">
    <location>
        <begin position="399"/>
        <end position="519"/>
    </location>
</feature>
<dbReference type="InterPro" id="IPR000008">
    <property type="entry name" value="C2_dom"/>
</dbReference>
<evidence type="ECO:0000259" key="3">
    <source>
        <dbReference type="PROSITE" id="PS50004"/>
    </source>
</evidence>
<dbReference type="EMBL" id="NJHN03000054">
    <property type="protein sequence ID" value="KAH9419900.1"/>
    <property type="molecule type" value="Genomic_DNA"/>
</dbReference>
<sequence>MFCGFLPQIYFCYHSECDSHDNIIIINIIMMDSTKSTTTTEQDHHHPYLEHDNNEDQHQKPPPPYEEIQRESSNTLTLSPIETSNQTTKMASESSFKQQQQQLRHSLSIENPMAEVFSNPEFDHVELKIQGHINPVTLNVHKQVDDDDQMMDTKRNKFFFSIRNGVEQKFRQVFCQWKQWQRPEVIAIRLFIVLIALLLMVQLIRVVMPNRYIDDKTMNDSNKVTPLKMYSGRTGKALAILSNPSPDSSLSSTGDVHQQDINVMETKLLQPDQDLIDSLPPKSHNEKNDINEFEKTKLNSNHLESISQENEPDFSSQNIDHDDSRMDEHPTEFIADNEKNPDTSLIHSSSSTTLTQGTSTWTTIPPSFSSSPSSTTKLLPKIMNNSGPTNSNRIQFQTSTTSTTITPAMTLSNNNLYNISIIIHSANVPDMDSGYFMGRASDTYCNVFIDNELVGKTPIIDNSNNPSWHYLLPRQFTVKRETWIRIELMDRDHVRNDHIGGILLNFGDLIKNGSINKPINMFHGRGYIWVTISSVPVSSSS</sequence>
<dbReference type="CDD" id="cd00030">
    <property type="entry name" value="C2"/>
    <property type="match status" value="1"/>
</dbReference>
<comment type="caution">
    <text evidence="4">The sequence shown here is derived from an EMBL/GenBank/DDBJ whole genome shotgun (WGS) entry which is preliminary data.</text>
</comment>
<evidence type="ECO:0000256" key="2">
    <source>
        <dbReference type="SAM" id="Phobius"/>
    </source>
</evidence>
<keyword evidence="2" id="KW-0472">Membrane</keyword>
<organism evidence="4 5">
    <name type="scientific">Dermatophagoides pteronyssinus</name>
    <name type="common">European house dust mite</name>
    <dbReference type="NCBI Taxonomy" id="6956"/>
    <lineage>
        <taxon>Eukaryota</taxon>
        <taxon>Metazoa</taxon>
        <taxon>Ecdysozoa</taxon>
        <taxon>Arthropoda</taxon>
        <taxon>Chelicerata</taxon>
        <taxon>Arachnida</taxon>
        <taxon>Acari</taxon>
        <taxon>Acariformes</taxon>
        <taxon>Sarcoptiformes</taxon>
        <taxon>Astigmata</taxon>
        <taxon>Psoroptidia</taxon>
        <taxon>Analgoidea</taxon>
        <taxon>Pyroglyphidae</taxon>
        <taxon>Dermatophagoidinae</taxon>
        <taxon>Dermatophagoides</taxon>
    </lineage>
</organism>
<name>A0ABQ8JBC1_DERPT</name>
<keyword evidence="5" id="KW-1185">Reference proteome</keyword>
<dbReference type="Gene3D" id="2.60.40.150">
    <property type="entry name" value="C2 domain"/>
    <property type="match status" value="1"/>
</dbReference>
<dbReference type="Pfam" id="PF00168">
    <property type="entry name" value="C2"/>
    <property type="match status" value="1"/>
</dbReference>
<evidence type="ECO:0000256" key="1">
    <source>
        <dbReference type="SAM" id="MobiDB-lite"/>
    </source>
</evidence>
<feature type="compositionally biased region" description="Basic and acidic residues" evidence="1">
    <location>
        <begin position="319"/>
        <end position="341"/>
    </location>
</feature>
<feature type="transmembrane region" description="Helical" evidence="2">
    <location>
        <begin position="186"/>
        <end position="208"/>
    </location>
</feature>
<dbReference type="SUPFAM" id="SSF49562">
    <property type="entry name" value="C2 domain (Calcium/lipid-binding domain, CaLB)"/>
    <property type="match status" value="1"/>
</dbReference>
<feature type="compositionally biased region" description="Low complexity" evidence="1">
    <location>
        <begin position="343"/>
        <end position="375"/>
    </location>
</feature>
<evidence type="ECO:0000313" key="5">
    <source>
        <dbReference type="Proteomes" id="UP000887458"/>
    </source>
</evidence>
<feature type="region of interest" description="Disordered" evidence="1">
    <location>
        <begin position="305"/>
        <end position="375"/>
    </location>
</feature>
<proteinExistence type="predicted"/>
<dbReference type="Proteomes" id="UP000887458">
    <property type="component" value="Unassembled WGS sequence"/>
</dbReference>
<feature type="compositionally biased region" description="Polar residues" evidence="1">
    <location>
        <begin position="305"/>
        <end position="318"/>
    </location>
</feature>
<accession>A0ABQ8JBC1</accession>
<feature type="compositionally biased region" description="Basic and acidic residues" evidence="1">
    <location>
        <begin position="41"/>
        <end position="59"/>
    </location>
</feature>
<keyword evidence="2" id="KW-0812">Transmembrane</keyword>
<dbReference type="InterPro" id="IPR035892">
    <property type="entry name" value="C2_domain_sf"/>
</dbReference>
<dbReference type="PROSITE" id="PS50004">
    <property type="entry name" value="C2"/>
    <property type="match status" value="1"/>
</dbReference>
<reference evidence="4 5" key="1">
    <citation type="journal article" date="2018" name="J. Allergy Clin. Immunol.">
        <title>High-quality assembly of Dermatophagoides pteronyssinus genome and transcriptome reveals a wide range of novel allergens.</title>
        <authorList>
            <person name="Liu X.Y."/>
            <person name="Yang K.Y."/>
            <person name="Wang M.Q."/>
            <person name="Kwok J.S."/>
            <person name="Zeng X."/>
            <person name="Yang Z."/>
            <person name="Xiao X.J."/>
            <person name="Lau C.P."/>
            <person name="Li Y."/>
            <person name="Huang Z.M."/>
            <person name="Ba J.G."/>
            <person name="Yim A.K."/>
            <person name="Ouyang C.Y."/>
            <person name="Ngai S.M."/>
            <person name="Chan T.F."/>
            <person name="Leung E.L."/>
            <person name="Liu L."/>
            <person name="Liu Z.G."/>
            <person name="Tsui S.K."/>
        </authorList>
    </citation>
    <scope>NUCLEOTIDE SEQUENCE [LARGE SCALE GENOMIC DNA]</scope>
    <source>
        <strain evidence="4">Derp</strain>
    </source>
</reference>